<evidence type="ECO:0000313" key="3">
    <source>
        <dbReference type="Proteomes" id="UP000535838"/>
    </source>
</evidence>
<dbReference type="PANTHER" id="PTHR30348:SF13">
    <property type="entry name" value="UPF0759 PROTEIN YUNF"/>
    <property type="match status" value="1"/>
</dbReference>
<dbReference type="RefSeq" id="WP_185120417.1">
    <property type="nucleotide sequence ID" value="NZ_JACJVQ010000011.1"/>
</dbReference>
<comment type="caution">
    <text evidence="2">The sequence shown here is derived from an EMBL/GenBank/DDBJ whole genome shotgun (WGS) entry which is preliminary data.</text>
</comment>
<keyword evidence="3" id="KW-1185">Reference proteome</keyword>
<dbReference type="Gene3D" id="3.20.20.410">
    <property type="entry name" value="Protein of unknown function UPF0759"/>
    <property type="match status" value="1"/>
</dbReference>
<feature type="region of interest" description="Disordered" evidence="1">
    <location>
        <begin position="269"/>
        <end position="299"/>
    </location>
</feature>
<dbReference type="EMBL" id="JACJVQ010000011">
    <property type="protein sequence ID" value="MBB6635181.1"/>
    <property type="molecule type" value="Genomic_DNA"/>
</dbReference>
<dbReference type="PANTHER" id="PTHR30348">
    <property type="entry name" value="UNCHARACTERIZED PROTEIN YECE"/>
    <property type="match status" value="1"/>
</dbReference>
<dbReference type="SUPFAM" id="SSF117396">
    <property type="entry name" value="TM1631-like"/>
    <property type="match status" value="1"/>
</dbReference>
<feature type="compositionally biased region" description="Acidic residues" evidence="1">
    <location>
        <begin position="290"/>
        <end position="299"/>
    </location>
</feature>
<protein>
    <submittedName>
        <fullName evidence="2">DUF72 domain-containing protein</fullName>
    </submittedName>
</protein>
<feature type="compositionally biased region" description="Basic and acidic residues" evidence="1">
    <location>
        <begin position="272"/>
        <end position="289"/>
    </location>
</feature>
<evidence type="ECO:0000313" key="2">
    <source>
        <dbReference type="EMBL" id="MBB6635181.1"/>
    </source>
</evidence>
<dbReference type="Proteomes" id="UP000535838">
    <property type="component" value="Unassembled WGS sequence"/>
</dbReference>
<name>A0A841T275_9BACL</name>
<dbReference type="Pfam" id="PF01904">
    <property type="entry name" value="DUF72"/>
    <property type="match status" value="1"/>
</dbReference>
<gene>
    <name evidence="2" type="ORF">H7B67_13755</name>
</gene>
<evidence type="ECO:0000256" key="1">
    <source>
        <dbReference type="SAM" id="MobiDB-lite"/>
    </source>
</evidence>
<dbReference type="InterPro" id="IPR036520">
    <property type="entry name" value="UPF0759_sf"/>
</dbReference>
<reference evidence="2 3" key="1">
    <citation type="submission" date="2020-08" db="EMBL/GenBank/DDBJ databases">
        <title>Cohnella phylogeny.</title>
        <authorList>
            <person name="Dunlap C."/>
        </authorList>
    </citation>
    <scope>NUCLEOTIDE SEQUENCE [LARGE SCALE GENOMIC DNA]</scope>
    <source>
        <strain evidence="2 3">DSM 25241</strain>
    </source>
</reference>
<proteinExistence type="predicted"/>
<dbReference type="InterPro" id="IPR002763">
    <property type="entry name" value="DUF72"/>
</dbReference>
<dbReference type="AlphaFoldDB" id="A0A841T275"/>
<accession>A0A841T275</accession>
<organism evidence="2 3">
    <name type="scientific">Cohnella thailandensis</name>
    <dbReference type="NCBI Taxonomy" id="557557"/>
    <lineage>
        <taxon>Bacteria</taxon>
        <taxon>Bacillati</taxon>
        <taxon>Bacillota</taxon>
        <taxon>Bacilli</taxon>
        <taxon>Bacillales</taxon>
        <taxon>Paenibacillaceae</taxon>
        <taxon>Cohnella</taxon>
    </lineage>
</organism>
<sequence>MPIEIGLAGWGDHDSLYVSAPKSKDKLPTYGKHFPLVEVDSSFYAIQPPERMAKWADETPASFGFIVKAYQEMTGHQRGQPYYKEADTMYAAFRESLAPLLERGKLRAALFQYPPWFGCTRDAVSLLRETKRRMEGIPCALEFRHQSWFHPSYREKTLGFMREEGWIHSVCDEPQAGEGSIPTILAATDPSYTIVRFHGRNSAGWNNGGGADWRAVRYLYRYSPEELAGWRLQLEELERQSGTIGVIFNNNSGGDAADNAKLLMAMLGQRTPEGKDPLEREAEKPKEPEPEQLDLFDSL</sequence>